<dbReference type="Pfam" id="PF13181">
    <property type="entry name" value="TPR_8"/>
    <property type="match status" value="1"/>
</dbReference>
<evidence type="ECO:0000256" key="4">
    <source>
        <dbReference type="SAM" id="MobiDB-lite"/>
    </source>
</evidence>
<name>A0A3N1MF27_9PROT</name>
<evidence type="ECO:0000313" key="5">
    <source>
        <dbReference type="EMBL" id="ROQ01307.1"/>
    </source>
</evidence>
<dbReference type="Pfam" id="PF13432">
    <property type="entry name" value="TPR_16"/>
    <property type="match status" value="1"/>
</dbReference>
<evidence type="ECO:0000256" key="3">
    <source>
        <dbReference type="PROSITE-ProRule" id="PRU00339"/>
    </source>
</evidence>
<dbReference type="SUPFAM" id="SSF53756">
    <property type="entry name" value="UDP-Glycosyltransferase/glycogen phosphorylase"/>
    <property type="match status" value="1"/>
</dbReference>
<dbReference type="InterPro" id="IPR019734">
    <property type="entry name" value="TPR_rpt"/>
</dbReference>
<evidence type="ECO:0000256" key="1">
    <source>
        <dbReference type="ARBA" id="ARBA00022737"/>
    </source>
</evidence>
<dbReference type="RefSeq" id="WP_123688080.1">
    <property type="nucleotide sequence ID" value="NZ_AP019700.1"/>
</dbReference>
<dbReference type="Proteomes" id="UP000278222">
    <property type="component" value="Unassembled WGS sequence"/>
</dbReference>
<dbReference type="InterPro" id="IPR050498">
    <property type="entry name" value="Ycf3"/>
</dbReference>
<accession>A0A3N1MF27</accession>
<protein>
    <submittedName>
        <fullName evidence="5">Flp pilus assembly protein TadD</fullName>
    </submittedName>
</protein>
<dbReference type="GO" id="GO:0009279">
    <property type="term" value="C:cell outer membrane"/>
    <property type="evidence" value="ECO:0007669"/>
    <property type="project" value="TreeGrafter"/>
</dbReference>
<dbReference type="SUPFAM" id="SSF48452">
    <property type="entry name" value="TPR-like"/>
    <property type="match status" value="1"/>
</dbReference>
<dbReference type="SMART" id="SM00028">
    <property type="entry name" value="TPR"/>
    <property type="match status" value="10"/>
</dbReference>
<reference evidence="5 6" key="1">
    <citation type="submission" date="2018-11" db="EMBL/GenBank/DDBJ databases">
        <title>Genomic Encyclopedia of Type Strains, Phase IV (KMG-IV): sequencing the most valuable type-strain genomes for metagenomic binning, comparative biology and taxonomic classification.</title>
        <authorList>
            <person name="Goeker M."/>
        </authorList>
    </citation>
    <scope>NUCLEOTIDE SEQUENCE [LARGE SCALE GENOMIC DNA]</scope>
    <source>
        <strain evidence="5 6">DSM 5900</strain>
    </source>
</reference>
<dbReference type="GO" id="GO:0046813">
    <property type="term" value="P:receptor-mediated virion attachment to host cell"/>
    <property type="evidence" value="ECO:0007669"/>
    <property type="project" value="TreeGrafter"/>
</dbReference>
<feature type="repeat" description="TPR" evidence="3">
    <location>
        <begin position="279"/>
        <end position="312"/>
    </location>
</feature>
<dbReference type="Gene3D" id="1.25.40.10">
    <property type="entry name" value="Tetratricopeptide repeat domain"/>
    <property type="match status" value="4"/>
</dbReference>
<dbReference type="PANTHER" id="PTHR44858:SF1">
    <property type="entry name" value="UDP-N-ACETYLGLUCOSAMINE--PEPTIDE N-ACETYLGLUCOSAMINYLTRANSFERASE SPINDLY-RELATED"/>
    <property type="match status" value="1"/>
</dbReference>
<keyword evidence="2 3" id="KW-0802">TPR repeat</keyword>
<sequence length="674" mass="71878">MPTDPSPTDLHLRALALAHRRDITGAAALCHAALAVDPEHVGALRLIARLLHARGRPEAALVPLKHAMRLSPTDARLHREAGLALGQLGRHPDAMAAFALATRLDAGNARAWTDLAAAALAAGDPGAALAASDRALRLRPGVPAAHASRAAALRRLGRMDDAVLASMAAVTADPASARLRLSLGHLLRQAGRMDEALASYRAAQSLRPDDSEGHRWAGCALHALGHHDHAIAALRRSVALRPDQADAWHELGVALASAGRHGDAADAFGRVIALAPGHAAALANLGSALQELDRWPEAEQAFRRSLAIAPDTPDVLYNLGNTLLMADRHAEAVAAYDRSLHLQPEEVGRRYNRGHALLGCGRLAEGWADLDAYWAMSRPTAPPPLPFWDGQETPGRVLLWGEHGVGDEVLACGLLPEAAARAGAVTVATDRRLVPVLQRAFPALTVIARGDKADGPIVAHRPLSSLPGLLRPTMESFRHHAGYLVPDAARTAALRSRYRSRGGRLVVGISWRSTNRLFGQRKSVPLADWEPILDLPGITFVALQHGDIADEAAAAGLLHDREIDPLVDLDGFAAQTAAMDLVVSVSNSTVHFAGALARPCWLMLPSGNGLLWHWQLCRGDRSPWYPALRVFRQDRPGGWDGMLAQIARALAAHASAEPTPAHDRSTLVQKGDLP</sequence>
<dbReference type="PANTHER" id="PTHR44858">
    <property type="entry name" value="TETRATRICOPEPTIDE REPEAT PROTEIN 6"/>
    <property type="match status" value="1"/>
</dbReference>
<dbReference type="AlphaFoldDB" id="A0A3N1MF27"/>
<feature type="repeat" description="TPR" evidence="3">
    <location>
        <begin position="313"/>
        <end position="346"/>
    </location>
</feature>
<organism evidence="5 6">
    <name type="scientific">Stella humosa</name>
    <dbReference type="NCBI Taxonomy" id="94"/>
    <lineage>
        <taxon>Bacteria</taxon>
        <taxon>Pseudomonadati</taxon>
        <taxon>Pseudomonadota</taxon>
        <taxon>Alphaproteobacteria</taxon>
        <taxon>Rhodospirillales</taxon>
        <taxon>Stellaceae</taxon>
        <taxon>Stella</taxon>
    </lineage>
</organism>
<dbReference type="Pfam" id="PF14559">
    <property type="entry name" value="TPR_19"/>
    <property type="match status" value="2"/>
</dbReference>
<feature type="repeat" description="TPR" evidence="3">
    <location>
        <begin position="177"/>
        <end position="210"/>
    </location>
</feature>
<dbReference type="PROSITE" id="PS50005">
    <property type="entry name" value="TPR"/>
    <property type="match status" value="4"/>
</dbReference>
<feature type="repeat" description="TPR" evidence="3">
    <location>
        <begin position="245"/>
        <end position="278"/>
    </location>
</feature>
<comment type="caution">
    <text evidence="5">The sequence shown here is derived from an EMBL/GenBank/DDBJ whole genome shotgun (WGS) entry which is preliminary data.</text>
</comment>
<keyword evidence="6" id="KW-1185">Reference proteome</keyword>
<dbReference type="EMBL" id="RJKX01000011">
    <property type="protein sequence ID" value="ROQ01307.1"/>
    <property type="molecule type" value="Genomic_DNA"/>
</dbReference>
<evidence type="ECO:0000313" key="6">
    <source>
        <dbReference type="Proteomes" id="UP000278222"/>
    </source>
</evidence>
<gene>
    <name evidence="5" type="ORF">EDC65_0485</name>
</gene>
<evidence type="ECO:0000256" key="2">
    <source>
        <dbReference type="ARBA" id="ARBA00022803"/>
    </source>
</evidence>
<keyword evidence="1" id="KW-0677">Repeat</keyword>
<proteinExistence type="predicted"/>
<dbReference type="InterPro" id="IPR011990">
    <property type="entry name" value="TPR-like_helical_dom_sf"/>
</dbReference>
<feature type="region of interest" description="Disordered" evidence="4">
    <location>
        <begin position="655"/>
        <end position="674"/>
    </location>
</feature>
<dbReference type="OrthoDB" id="9778733at2"/>